<gene>
    <name evidence="2" type="primary">lytH</name>
    <name evidence="2" type="ORF">BGLFYP119_01050</name>
</gene>
<organism evidence="2">
    <name type="scientific">Blautia glucerasea</name>
    <dbReference type="NCBI Taxonomy" id="536633"/>
    <lineage>
        <taxon>Bacteria</taxon>
        <taxon>Bacillati</taxon>
        <taxon>Bacillota</taxon>
        <taxon>Clostridia</taxon>
        <taxon>Lachnospirales</taxon>
        <taxon>Lachnospiraceae</taxon>
        <taxon>Blautia</taxon>
    </lineage>
</organism>
<dbReference type="Gene3D" id="2.70.70.10">
    <property type="entry name" value="Glucose Permease (Domain IIA)"/>
    <property type="match status" value="1"/>
</dbReference>
<dbReference type="InterPro" id="IPR011055">
    <property type="entry name" value="Dup_hybrid_motif"/>
</dbReference>
<reference evidence="2" key="1">
    <citation type="submission" date="2019-11" db="EMBL/GenBank/DDBJ databases">
        <authorList>
            <person name="Feng L."/>
        </authorList>
    </citation>
    <scope>NUCLEOTIDE SEQUENCE</scope>
    <source>
        <strain evidence="2">BgluceraseaLFYP119</strain>
    </source>
</reference>
<dbReference type="PANTHER" id="PTHR21666">
    <property type="entry name" value="PEPTIDASE-RELATED"/>
    <property type="match status" value="1"/>
</dbReference>
<dbReference type="Pfam" id="PF01551">
    <property type="entry name" value="Peptidase_M23"/>
    <property type="match status" value="1"/>
</dbReference>
<dbReference type="CDD" id="cd12797">
    <property type="entry name" value="M23_peptidase"/>
    <property type="match status" value="1"/>
</dbReference>
<name>A0A6N2SFE5_9FIRM</name>
<dbReference type="PANTHER" id="PTHR21666:SF268">
    <property type="entry name" value="PEPTIDASE M23 DOMAIN-CONTAINING PROTEIN"/>
    <property type="match status" value="1"/>
</dbReference>
<dbReference type="InterPro" id="IPR050570">
    <property type="entry name" value="Cell_wall_metabolism_enzyme"/>
</dbReference>
<dbReference type="InterPro" id="IPR016047">
    <property type="entry name" value="M23ase_b-sheet_dom"/>
</dbReference>
<accession>A0A6N2SFE5</accession>
<dbReference type="EMBL" id="CACRST010000010">
    <property type="protein sequence ID" value="VYS90455.1"/>
    <property type="molecule type" value="Genomic_DNA"/>
</dbReference>
<feature type="domain" description="M23ase beta-sheet core" evidence="1">
    <location>
        <begin position="141"/>
        <end position="250"/>
    </location>
</feature>
<proteinExistence type="predicted"/>
<dbReference type="SUPFAM" id="SSF51261">
    <property type="entry name" value="Duplicated hybrid motif"/>
    <property type="match status" value="1"/>
</dbReference>
<dbReference type="EC" id="3.4.-.-" evidence="2"/>
<sequence>MKKNKIILIIFWVLYLLFLTDLEDMVRERSQTSVLKEHTIESEKFREQRLDQKVYQMLQQKAGKDGDWIELLTSSMLDSDFHPKKISDSGKMYRKYKKKEYETLKKAYGAVWEDVRYFPVASREIFFENSWMAKRSYGGSRFHEGCDLFGKITESGYYPIISMTDGVVEKTGWLPLGGYRIGIRTDTGGYFYYAHLASYEKNFYPGEIVKAGDILGYMGNTGYGPAGTKGKFPVHLHLGIYIPLANKKEVSVNPYWLLKIFTKKTTNYTY</sequence>
<dbReference type="AlphaFoldDB" id="A0A6N2SFE5"/>
<dbReference type="GO" id="GO:0004222">
    <property type="term" value="F:metalloendopeptidase activity"/>
    <property type="evidence" value="ECO:0007669"/>
    <property type="project" value="TreeGrafter"/>
</dbReference>
<protein>
    <submittedName>
        <fullName evidence="2">L-Ala--D-Glu endopeptidase</fullName>
        <ecNumber evidence="2">3.4.-.-</ecNumber>
    </submittedName>
</protein>
<evidence type="ECO:0000259" key="1">
    <source>
        <dbReference type="Pfam" id="PF01551"/>
    </source>
</evidence>
<evidence type="ECO:0000313" key="2">
    <source>
        <dbReference type="EMBL" id="VYS90455.1"/>
    </source>
</evidence>
<keyword evidence="2" id="KW-0378">Hydrolase</keyword>